<sequence>MPLPTSPGAQDAGIDYGEIAADIAADSMAAHIAAEADQEMAPAPSTSKAARVADLQAQLAAALAELAAEQAATSGGIWRPTRACQSFMPPPTAPGAHDASIDYGEIAADIAAENMATEADQEMAAYHAVEQGTPAAHGDDERELRRENKSLMQKVSSAEDMINLIGILETTKPSKSKVKRLLLTVSMEVDRLATASKALPMGFVHKNSSLPNYTKLDQLKSELLQTQNALTTTSNPLTKKERAQIVSALSRVGIKVVDPASGQDEGCTETAESDVEMADDEDHDEEEDEMPDVEREQTPPADDAPELVQRAYRVIMSNSSLRAKLRFDLAPFLLRVHENVTQNKDASKECLYGTLDYGDTIKMYGGGKTQARKTPLKLCAFVMCRMIGVATIVLTTNTSGRDDLFGKFLELLGKLEVPTVPSTIPTGANDTHFRYYREKEVEEGRETMKIVLRKSSSSAADLRNTALAEGVIAINDISRTEASRMWACRQLSQGACIVVNNTAAAIEKARNLIDQARGICIRNKTQPIQFMLTIDEADDFYRTDGGLANGQEERQIKMEEKLHELRQLGPLVQFEVTATLLAIYMTLMKIGQADKELNGDVFYVEASREYVDARMLVPPSDAVGNPEFITSESDLNNNNKYADAKVRALWKAAAEHRPPAGRCGALLLDATTAAVRAGGRTVGIYDKAGELMRLHPHAIAVIVSGAEIAWATATPLPDRPQDGRPLGQQPNIFRGKAKIFTNVLQDIDRYYPERPVFVFGYSQLVRGISYRSSRRVPSHFILLYKDGTSLCRLVQAAGRAMGEQASVLRANGFMDVKLLTQTQDFDAIRAYPEFLKTVGERMSSGMTLKAALEQQFAGKYNVFHGKTVGQKKLHLEDLQQTLKFAPSHPGELIGATAEDEMMGTQGRGLMRAILELLIVAVAYEEEEGKSVKEINEELSKGDWDQYFEQDSPRDAEELSLPRIRAALKVMCRPNGNRPEVVLRTNGPRFYLNAEGVDKLPGRQNPLFRDPSPEELAIIDDCCAICCEPMTDAAKELRPCGHYFHNKCLRSWLEQSRSCPVCRASLAHDPSGPSSATRRGQHGPVASAGVLTSSAGGGPSGVGAVAGGGPSGVGAVAGGGPSGVGAVPAGATTM</sequence>
<dbReference type="GO" id="GO:0061630">
    <property type="term" value="F:ubiquitin protein ligase activity"/>
    <property type="evidence" value="ECO:0007669"/>
    <property type="project" value="TreeGrafter"/>
</dbReference>
<dbReference type="UniPathway" id="UPA00143"/>
<dbReference type="GO" id="GO:0008270">
    <property type="term" value="F:zinc ion binding"/>
    <property type="evidence" value="ECO:0007669"/>
    <property type="project" value="UniProtKB-KW"/>
</dbReference>
<dbReference type="PANTHER" id="PTHR22763">
    <property type="entry name" value="RING ZINC FINGER PROTEIN"/>
    <property type="match status" value="1"/>
</dbReference>
<keyword evidence="8" id="KW-1185">Reference proteome</keyword>
<feature type="region of interest" description="Disordered" evidence="5">
    <location>
        <begin position="259"/>
        <end position="301"/>
    </location>
</feature>
<name>A0A0M0JHR0_9EUKA</name>
<reference evidence="8" key="1">
    <citation type="journal article" date="2015" name="PLoS Genet.">
        <title>Genome Sequence and Transcriptome Analyses of Chrysochromulina tobin: Metabolic Tools for Enhanced Algal Fitness in the Prominent Order Prymnesiales (Haptophyceae).</title>
        <authorList>
            <person name="Hovde B.T."/>
            <person name="Deodato C.R."/>
            <person name="Hunsperger H.M."/>
            <person name="Ryken S.A."/>
            <person name="Yost W."/>
            <person name="Jha R.K."/>
            <person name="Patterson J."/>
            <person name="Monnat R.J. Jr."/>
            <person name="Barlow S.B."/>
            <person name="Starkenburg S.R."/>
            <person name="Cattolico R.A."/>
        </authorList>
    </citation>
    <scope>NUCLEOTIDE SEQUENCE</scope>
    <source>
        <strain evidence="8">CCMP291</strain>
    </source>
</reference>
<comment type="caution">
    <text evidence="7">The sequence shown here is derived from an EMBL/GenBank/DDBJ whole genome shotgun (WGS) entry which is preliminary data.</text>
</comment>
<dbReference type="InterPro" id="IPR013083">
    <property type="entry name" value="Znf_RING/FYVE/PHD"/>
</dbReference>
<dbReference type="InterPro" id="IPR001841">
    <property type="entry name" value="Znf_RING"/>
</dbReference>
<evidence type="ECO:0000256" key="1">
    <source>
        <dbReference type="ARBA" id="ARBA00022723"/>
    </source>
</evidence>
<dbReference type="GO" id="GO:0016567">
    <property type="term" value="P:protein ubiquitination"/>
    <property type="evidence" value="ECO:0007669"/>
    <property type="project" value="UniProtKB-UniPathway"/>
</dbReference>
<keyword evidence="3" id="KW-0862">Zinc</keyword>
<keyword evidence="1" id="KW-0479">Metal-binding</keyword>
<dbReference type="GO" id="GO:0043161">
    <property type="term" value="P:proteasome-mediated ubiquitin-dependent protein catabolic process"/>
    <property type="evidence" value="ECO:0007669"/>
    <property type="project" value="TreeGrafter"/>
</dbReference>
<evidence type="ECO:0000256" key="5">
    <source>
        <dbReference type="SAM" id="MobiDB-lite"/>
    </source>
</evidence>
<dbReference type="OrthoDB" id="8062037at2759"/>
<protein>
    <submittedName>
        <fullName evidence="7">Ubiquitin-protein ligase synoviolin</fullName>
    </submittedName>
</protein>
<feature type="non-terminal residue" evidence="7">
    <location>
        <position position="1133"/>
    </location>
</feature>
<dbReference type="SUPFAM" id="SSF57850">
    <property type="entry name" value="RING/U-box"/>
    <property type="match status" value="1"/>
</dbReference>
<organism evidence="7 8">
    <name type="scientific">Chrysochromulina tobinii</name>
    <dbReference type="NCBI Taxonomy" id="1460289"/>
    <lineage>
        <taxon>Eukaryota</taxon>
        <taxon>Haptista</taxon>
        <taxon>Haptophyta</taxon>
        <taxon>Prymnesiophyceae</taxon>
        <taxon>Prymnesiales</taxon>
        <taxon>Chrysochromulinaceae</taxon>
        <taxon>Chrysochromulina</taxon>
    </lineage>
</organism>
<evidence type="ECO:0000256" key="3">
    <source>
        <dbReference type="ARBA" id="ARBA00022833"/>
    </source>
</evidence>
<dbReference type="Proteomes" id="UP000037460">
    <property type="component" value="Unassembled WGS sequence"/>
</dbReference>
<keyword evidence="2 4" id="KW-0863">Zinc-finger</keyword>
<dbReference type="SMART" id="SM00184">
    <property type="entry name" value="RING"/>
    <property type="match status" value="1"/>
</dbReference>
<dbReference type="Gene3D" id="3.30.40.10">
    <property type="entry name" value="Zinc/RING finger domain, C3HC4 (zinc finger)"/>
    <property type="match status" value="1"/>
</dbReference>
<evidence type="ECO:0000259" key="6">
    <source>
        <dbReference type="PROSITE" id="PS50089"/>
    </source>
</evidence>
<evidence type="ECO:0000256" key="4">
    <source>
        <dbReference type="PROSITE-ProRule" id="PRU00175"/>
    </source>
</evidence>
<dbReference type="PROSITE" id="PS50089">
    <property type="entry name" value="ZF_RING_2"/>
    <property type="match status" value="1"/>
</dbReference>
<dbReference type="EMBL" id="JWZX01002931">
    <property type="protein sequence ID" value="KOO25778.1"/>
    <property type="molecule type" value="Genomic_DNA"/>
</dbReference>
<proteinExistence type="predicted"/>
<dbReference type="InterPro" id="IPR050731">
    <property type="entry name" value="HRD1_E3_ubiq-ligases"/>
</dbReference>
<gene>
    <name evidence="7" type="ORF">Ctob_006259</name>
</gene>
<dbReference type="GO" id="GO:0016874">
    <property type="term" value="F:ligase activity"/>
    <property type="evidence" value="ECO:0007669"/>
    <property type="project" value="UniProtKB-KW"/>
</dbReference>
<dbReference type="Pfam" id="PF13639">
    <property type="entry name" value="zf-RING_2"/>
    <property type="match status" value="1"/>
</dbReference>
<accession>A0A0M0JHR0</accession>
<evidence type="ECO:0000313" key="7">
    <source>
        <dbReference type="EMBL" id="KOO25778.1"/>
    </source>
</evidence>
<dbReference type="AlphaFoldDB" id="A0A0M0JHR0"/>
<evidence type="ECO:0000313" key="8">
    <source>
        <dbReference type="Proteomes" id="UP000037460"/>
    </source>
</evidence>
<evidence type="ECO:0000256" key="2">
    <source>
        <dbReference type="ARBA" id="ARBA00022771"/>
    </source>
</evidence>
<feature type="region of interest" description="Disordered" evidence="5">
    <location>
        <begin position="1067"/>
        <end position="1093"/>
    </location>
</feature>
<feature type="compositionally biased region" description="Acidic residues" evidence="5">
    <location>
        <begin position="271"/>
        <end position="291"/>
    </location>
</feature>
<keyword evidence="7" id="KW-0436">Ligase</keyword>
<dbReference type="GO" id="GO:0012505">
    <property type="term" value="C:endomembrane system"/>
    <property type="evidence" value="ECO:0007669"/>
    <property type="project" value="TreeGrafter"/>
</dbReference>
<feature type="domain" description="RING-type" evidence="6">
    <location>
        <begin position="1022"/>
        <end position="1062"/>
    </location>
</feature>